<feature type="compositionally biased region" description="Basic and acidic residues" evidence="1">
    <location>
        <begin position="83"/>
        <end position="94"/>
    </location>
</feature>
<evidence type="ECO:0000313" key="2">
    <source>
        <dbReference type="Ensembl" id="ENSNPEP00000014626.1"/>
    </source>
</evidence>
<dbReference type="Proteomes" id="UP000694420">
    <property type="component" value="Unplaced"/>
</dbReference>
<name>A0A8C6ZEX3_NOTPE</name>
<evidence type="ECO:0000313" key="3">
    <source>
        <dbReference type="Proteomes" id="UP000694420"/>
    </source>
</evidence>
<feature type="compositionally biased region" description="Basic residues" evidence="1">
    <location>
        <begin position="62"/>
        <end position="74"/>
    </location>
</feature>
<sequence>MSMGAVPPRPTRPVCRRAGLRGSCCLPWRECPPGCSTGMLQQDAPWGCSTGMLQRDAGTGSRHTRLHCGSRRRLPVPEPSGPELREKGRPGDKGSRRKWVAVGKLVQRGDGRCGITAVG</sequence>
<accession>A0A8C6ZEX3</accession>
<protein>
    <submittedName>
        <fullName evidence="2">Uncharacterized protein</fullName>
    </submittedName>
</protein>
<proteinExistence type="predicted"/>
<reference evidence="2" key="1">
    <citation type="submission" date="2025-08" db="UniProtKB">
        <authorList>
            <consortium name="Ensembl"/>
        </authorList>
    </citation>
    <scope>IDENTIFICATION</scope>
</reference>
<organism evidence="2 3">
    <name type="scientific">Nothoprocta perdicaria</name>
    <name type="common">Chilean tinamou</name>
    <name type="synonym">Crypturus perdicarius</name>
    <dbReference type="NCBI Taxonomy" id="30464"/>
    <lineage>
        <taxon>Eukaryota</taxon>
        <taxon>Metazoa</taxon>
        <taxon>Chordata</taxon>
        <taxon>Craniata</taxon>
        <taxon>Vertebrata</taxon>
        <taxon>Euteleostomi</taxon>
        <taxon>Archelosauria</taxon>
        <taxon>Archosauria</taxon>
        <taxon>Dinosauria</taxon>
        <taxon>Saurischia</taxon>
        <taxon>Theropoda</taxon>
        <taxon>Coelurosauria</taxon>
        <taxon>Aves</taxon>
        <taxon>Palaeognathae</taxon>
        <taxon>Tinamiformes</taxon>
        <taxon>Tinamidae</taxon>
        <taxon>Nothoprocta</taxon>
    </lineage>
</organism>
<dbReference type="Ensembl" id="ENSNPET00000014984.1">
    <property type="protein sequence ID" value="ENSNPEP00000014626.1"/>
    <property type="gene ID" value="ENSNPEG00000010932.1"/>
</dbReference>
<evidence type="ECO:0000256" key="1">
    <source>
        <dbReference type="SAM" id="MobiDB-lite"/>
    </source>
</evidence>
<reference evidence="2" key="2">
    <citation type="submission" date="2025-09" db="UniProtKB">
        <authorList>
            <consortium name="Ensembl"/>
        </authorList>
    </citation>
    <scope>IDENTIFICATION</scope>
</reference>
<feature type="region of interest" description="Disordered" evidence="1">
    <location>
        <begin position="54"/>
        <end position="97"/>
    </location>
</feature>
<dbReference type="AlphaFoldDB" id="A0A8C6ZEX3"/>
<keyword evidence="3" id="KW-1185">Reference proteome</keyword>